<dbReference type="EMBL" id="MT631163">
    <property type="protein sequence ID" value="QNO45957.1"/>
    <property type="molecule type" value="Genomic_DNA"/>
</dbReference>
<dbReference type="EMBL" id="MT631363">
    <property type="protein sequence ID" value="QNO48834.1"/>
    <property type="molecule type" value="Genomic_DNA"/>
</dbReference>
<dbReference type="AlphaFoldDB" id="A0A7G9YDK7"/>
<dbReference type="SUPFAM" id="SSF52540">
    <property type="entry name" value="P-loop containing nucleoside triphosphate hydrolases"/>
    <property type="match status" value="1"/>
</dbReference>
<evidence type="ECO:0000259" key="1">
    <source>
        <dbReference type="Pfam" id="PF13175"/>
    </source>
</evidence>
<accession>A0A7G9YDK7</accession>
<sequence>MDINDVHIRTPVIKITSHIGKQGTIIMYQSFEVTNFRCFHELNVTNLERVNLIAGVNNVGKTTLLEALFIHCGAYHPQLTLRLNTFRGIESMTIEIGRMAETPWDSLFSEFDTSKEIKLEGNDTETGIRVLRLNTVRQTEEIAEIRSLIQGSPDMTGEISSSLEFPRVLKLKNEENGQNSYYMILEPRGVRIHPIPPPSPFQTILIGSWNRTPMKEDAERFGKLEIKGQLDVLTDALKIIEPRLRRLSVIVVGDTPMIHSTIDGLR</sequence>
<dbReference type="InterPro" id="IPR041685">
    <property type="entry name" value="AAA_GajA/Old/RecF-like"/>
</dbReference>
<evidence type="ECO:0000313" key="3">
    <source>
        <dbReference type="EMBL" id="QNO46091.1"/>
    </source>
</evidence>
<dbReference type="EMBL" id="MT631168">
    <property type="protein sequence ID" value="QNO46091.1"/>
    <property type="molecule type" value="Genomic_DNA"/>
</dbReference>
<proteinExistence type="predicted"/>
<organism evidence="3">
    <name type="scientific">Candidatus Methanogaster sp. ANME-2c ERB4</name>
    <dbReference type="NCBI Taxonomy" id="2759911"/>
    <lineage>
        <taxon>Archaea</taxon>
        <taxon>Methanobacteriati</taxon>
        <taxon>Methanobacteriota</taxon>
        <taxon>Stenosarchaea group</taxon>
        <taxon>Methanomicrobia</taxon>
        <taxon>Methanosarcinales</taxon>
        <taxon>ANME-2 cluster</taxon>
        <taxon>Candidatus Methanogasteraceae</taxon>
        <taxon>Candidatus Methanogaster</taxon>
    </lineage>
</organism>
<evidence type="ECO:0000313" key="2">
    <source>
        <dbReference type="EMBL" id="QNO45957.1"/>
    </source>
</evidence>
<reference evidence="3" key="1">
    <citation type="submission" date="2020-06" db="EMBL/GenBank/DDBJ databases">
        <title>Unique genomic features of the anaerobic methanotrophic archaea.</title>
        <authorList>
            <person name="Chadwick G.L."/>
            <person name="Skennerton C.T."/>
            <person name="Laso-Perez R."/>
            <person name="Leu A.O."/>
            <person name="Speth D.R."/>
            <person name="Yu H."/>
            <person name="Morgan-Lang C."/>
            <person name="Hatzenpichler R."/>
            <person name="Goudeau D."/>
            <person name="Malmstrom R."/>
            <person name="Brazelton W.J."/>
            <person name="Woyke T."/>
            <person name="Hallam S.J."/>
            <person name="Tyson G.W."/>
            <person name="Wegener G."/>
            <person name="Boetius A."/>
            <person name="Orphan V."/>
        </authorList>
    </citation>
    <scope>NUCLEOTIDE SEQUENCE</scope>
</reference>
<feature type="domain" description="Endonuclease GajA/Old nuclease/RecF-like AAA" evidence="1">
    <location>
        <begin position="27"/>
        <end position="70"/>
    </location>
</feature>
<protein>
    <submittedName>
        <fullName evidence="3">DNA replication and repair protein RecF</fullName>
    </submittedName>
</protein>
<dbReference type="Gene3D" id="3.40.50.300">
    <property type="entry name" value="P-loop containing nucleotide triphosphate hydrolases"/>
    <property type="match status" value="1"/>
</dbReference>
<name>A0A7G9YDK7_9EURY</name>
<dbReference type="Pfam" id="PF13175">
    <property type="entry name" value="AAA_15"/>
    <property type="match status" value="1"/>
</dbReference>
<gene>
    <name evidence="3" type="primary">recF</name>
    <name evidence="2" type="ORF">EBOGGPCF_00002</name>
    <name evidence="3" type="ORF">FAKCHJAF_00028</name>
    <name evidence="4" type="ORF">LEJCPHKL_00003</name>
</gene>
<evidence type="ECO:0000313" key="4">
    <source>
        <dbReference type="EMBL" id="QNO48834.1"/>
    </source>
</evidence>
<dbReference type="InterPro" id="IPR027417">
    <property type="entry name" value="P-loop_NTPase"/>
</dbReference>